<evidence type="ECO:0000313" key="2">
    <source>
        <dbReference type="Proteomes" id="UP001589813"/>
    </source>
</evidence>
<sequence length="162" mass="18189">MSVQTIYLLRHTKAEDRSVLRPDVDRCLVEKGRQQALRIGNFIRRQQLQPDLVLTSPYPRALQTAMLVSASADLLTEVQEALWLSHGTAAETQLAQIEQARADWPARLLLVGHEPELSQLLALMLGSSAHQLSIKKGTLVAVQYDAQAGWRLLWSLPCQLMR</sequence>
<dbReference type="Pfam" id="PF00300">
    <property type="entry name" value="His_Phos_1"/>
    <property type="match status" value="1"/>
</dbReference>
<dbReference type="InterPro" id="IPR004449">
    <property type="entry name" value="SixA"/>
</dbReference>
<dbReference type="NCBIfam" id="TIGR00249">
    <property type="entry name" value="sixA"/>
    <property type="match status" value="1"/>
</dbReference>
<keyword evidence="2" id="KW-1185">Reference proteome</keyword>
<name>A0ABV6B9S7_9GAMM</name>
<dbReference type="InterPro" id="IPR029033">
    <property type="entry name" value="His_PPase_superfam"/>
</dbReference>
<dbReference type="InterPro" id="IPR013078">
    <property type="entry name" value="His_Pase_superF_clade-1"/>
</dbReference>
<reference evidence="1 2" key="1">
    <citation type="submission" date="2024-09" db="EMBL/GenBank/DDBJ databases">
        <authorList>
            <person name="Sun Q."/>
            <person name="Mori K."/>
        </authorList>
    </citation>
    <scope>NUCLEOTIDE SEQUENCE [LARGE SCALE GENOMIC DNA]</scope>
    <source>
        <strain evidence="1 2">KCTC 23315</strain>
    </source>
</reference>
<dbReference type="Proteomes" id="UP001589813">
    <property type="component" value="Unassembled WGS sequence"/>
</dbReference>
<proteinExistence type="predicted"/>
<evidence type="ECO:0000313" key="1">
    <source>
        <dbReference type="EMBL" id="MFC0047626.1"/>
    </source>
</evidence>
<comment type="caution">
    <text evidence="1">The sequence shown here is derived from an EMBL/GenBank/DDBJ whole genome shotgun (WGS) entry which is preliminary data.</text>
</comment>
<dbReference type="CDD" id="cd07067">
    <property type="entry name" value="HP_PGM_like"/>
    <property type="match status" value="1"/>
</dbReference>
<protein>
    <submittedName>
        <fullName evidence="1">Phosphohistidine phosphatase SixA</fullName>
    </submittedName>
</protein>
<dbReference type="RefSeq" id="WP_377241063.1">
    <property type="nucleotide sequence ID" value="NZ_JBHLXP010000001.1"/>
</dbReference>
<dbReference type="SUPFAM" id="SSF53254">
    <property type="entry name" value="Phosphoglycerate mutase-like"/>
    <property type="match status" value="1"/>
</dbReference>
<dbReference type="SMART" id="SM00855">
    <property type="entry name" value="PGAM"/>
    <property type="match status" value="1"/>
</dbReference>
<dbReference type="Gene3D" id="3.40.50.1240">
    <property type="entry name" value="Phosphoglycerate mutase-like"/>
    <property type="match status" value="1"/>
</dbReference>
<organism evidence="1 2">
    <name type="scientific">Rheinheimera tilapiae</name>
    <dbReference type="NCBI Taxonomy" id="875043"/>
    <lineage>
        <taxon>Bacteria</taxon>
        <taxon>Pseudomonadati</taxon>
        <taxon>Pseudomonadota</taxon>
        <taxon>Gammaproteobacteria</taxon>
        <taxon>Chromatiales</taxon>
        <taxon>Chromatiaceae</taxon>
        <taxon>Rheinheimera</taxon>
    </lineage>
</organism>
<dbReference type="EMBL" id="JBHLXP010000001">
    <property type="protein sequence ID" value="MFC0047626.1"/>
    <property type="molecule type" value="Genomic_DNA"/>
</dbReference>
<gene>
    <name evidence="1" type="primary">sixA</name>
    <name evidence="1" type="ORF">ACFFJP_04920</name>
</gene>
<accession>A0ABV6B9S7</accession>